<feature type="domain" description="RING-type" evidence="5">
    <location>
        <begin position="59"/>
        <end position="103"/>
    </location>
</feature>
<keyword evidence="3" id="KW-0862">Zinc</keyword>
<dbReference type="PROSITE" id="PS00518">
    <property type="entry name" value="ZF_RING_1"/>
    <property type="match status" value="1"/>
</dbReference>
<dbReference type="InterPro" id="IPR013083">
    <property type="entry name" value="Znf_RING/FYVE/PHD"/>
</dbReference>
<evidence type="ECO:0000256" key="4">
    <source>
        <dbReference type="PROSITE-ProRule" id="PRU00175"/>
    </source>
</evidence>
<evidence type="ECO:0000259" key="5">
    <source>
        <dbReference type="PROSITE" id="PS50089"/>
    </source>
</evidence>
<sequence length="113" mass="13420">MRAEVYAELKRLYYIMRESYPEELRPHCCGKIFVGECRWPCFSYGTATRKEEYNKWVRCPICYVLLQDFVALNCGHVYCPDCINYLAFGVEGSTPVYCCDECRKWAKQLHVYK</sequence>
<gene>
    <name evidence="6" type="ORF">PUN28_011912</name>
</gene>
<evidence type="ECO:0000313" key="7">
    <source>
        <dbReference type="Proteomes" id="UP001430953"/>
    </source>
</evidence>
<keyword evidence="1" id="KW-0479">Metal-binding</keyword>
<keyword evidence="2 4" id="KW-0863">Zinc-finger</keyword>
<evidence type="ECO:0000256" key="2">
    <source>
        <dbReference type="ARBA" id="ARBA00022771"/>
    </source>
</evidence>
<keyword evidence="7" id="KW-1185">Reference proteome</keyword>
<dbReference type="Pfam" id="PF13923">
    <property type="entry name" value="zf-C3HC4_2"/>
    <property type="match status" value="1"/>
</dbReference>
<dbReference type="InterPro" id="IPR001841">
    <property type="entry name" value="Znf_RING"/>
</dbReference>
<dbReference type="Gene3D" id="3.30.40.10">
    <property type="entry name" value="Zinc/RING finger domain, C3HC4 (zinc finger)"/>
    <property type="match status" value="1"/>
</dbReference>
<organism evidence="6 7">
    <name type="scientific">Cardiocondyla obscurior</name>
    <dbReference type="NCBI Taxonomy" id="286306"/>
    <lineage>
        <taxon>Eukaryota</taxon>
        <taxon>Metazoa</taxon>
        <taxon>Ecdysozoa</taxon>
        <taxon>Arthropoda</taxon>
        <taxon>Hexapoda</taxon>
        <taxon>Insecta</taxon>
        <taxon>Pterygota</taxon>
        <taxon>Neoptera</taxon>
        <taxon>Endopterygota</taxon>
        <taxon>Hymenoptera</taxon>
        <taxon>Apocrita</taxon>
        <taxon>Aculeata</taxon>
        <taxon>Formicoidea</taxon>
        <taxon>Formicidae</taxon>
        <taxon>Myrmicinae</taxon>
        <taxon>Cardiocondyla</taxon>
    </lineage>
</organism>
<evidence type="ECO:0000256" key="3">
    <source>
        <dbReference type="ARBA" id="ARBA00022833"/>
    </source>
</evidence>
<evidence type="ECO:0000256" key="1">
    <source>
        <dbReference type="ARBA" id="ARBA00022723"/>
    </source>
</evidence>
<dbReference type="Proteomes" id="UP001430953">
    <property type="component" value="Unassembled WGS sequence"/>
</dbReference>
<dbReference type="GO" id="GO:0008270">
    <property type="term" value="F:zinc ion binding"/>
    <property type="evidence" value="ECO:0007669"/>
    <property type="project" value="UniProtKB-KW"/>
</dbReference>
<dbReference type="InterPro" id="IPR017907">
    <property type="entry name" value="Znf_RING_CS"/>
</dbReference>
<protein>
    <recommendedName>
        <fullName evidence="5">RING-type domain-containing protein</fullName>
    </recommendedName>
</protein>
<comment type="caution">
    <text evidence="6">The sequence shown here is derived from an EMBL/GenBank/DDBJ whole genome shotgun (WGS) entry which is preliminary data.</text>
</comment>
<dbReference type="AlphaFoldDB" id="A0AAW2FID1"/>
<dbReference type="EMBL" id="JADYXP020000011">
    <property type="protein sequence ID" value="KAL0114878.1"/>
    <property type="molecule type" value="Genomic_DNA"/>
</dbReference>
<dbReference type="SUPFAM" id="SSF57850">
    <property type="entry name" value="RING/U-box"/>
    <property type="match status" value="1"/>
</dbReference>
<accession>A0AAW2FID1</accession>
<dbReference type="PROSITE" id="PS50089">
    <property type="entry name" value="ZF_RING_2"/>
    <property type="match status" value="1"/>
</dbReference>
<evidence type="ECO:0000313" key="6">
    <source>
        <dbReference type="EMBL" id="KAL0114878.1"/>
    </source>
</evidence>
<reference evidence="6 7" key="1">
    <citation type="submission" date="2023-03" db="EMBL/GenBank/DDBJ databases">
        <title>High recombination rates correlate with genetic variation in Cardiocondyla obscurior ants.</title>
        <authorList>
            <person name="Errbii M."/>
        </authorList>
    </citation>
    <scope>NUCLEOTIDE SEQUENCE [LARGE SCALE GENOMIC DNA]</scope>
    <source>
        <strain evidence="6">Alpha-2009</strain>
        <tissue evidence="6">Whole body</tissue>
    </source>
</reference>
<proteinExistence type="predicted"/>
<name>A0AAW2FID1_9HYME</name>